<sequence>MSETDSTIVLQELKDSDKGEMTIDKRMDAQDVPKAEIIEDVPTYLKDKNIDLDLAITQIKDLYKKYQTVEGAIQERRSRLLANLPDFEQSLNYIDMAKTAKEKGKTELPLLYKLDENAYQRAKITDLDTVTLLLGSNTYAEFTLDEARDLLKNNIEGINKLMSTLKEELDWIRDQCTTCEVSMAHLYNYGVSTKKTQVKA</sequence>
<evidence type="ECO:0000256" key="2">
    <source>
        <dbReference type="ARBA" id="ARBA00011695"/>
    </source>
</evidence>
<dbReference type="InterPro" id="IPR009053">
    <property type="entry name" value="Prefoldin"/>
</dbReference>
<accession>A0A811JPW5</accession>
<comment type="caution">
    <text evidence="5">The sequence shown here is derived from an EMBL/GenBank/DDBJ whole genome shotgun (WGS) entry which is preliminary data.</text>
</comment>
<dbReference type="GO" id="GO:0007017">
    <property type="term" value="P:microtubule-based process"/>
    <property type="evidence" value="ECO:0007669"/>
    <property type="project" value="TreeGrafter"/>
</dbReference>
<dbReference type="GO" id="GO:0006457">
    <property type="term" value="P:protein folding"/>
    <property type="evidence" value="ECO:0007669"/>
    <property type="project" value="UniProtKB-UniRule"/>
</dbReference>
<comment type="function">
    <text evidence="4">Binds specifically to cytosolic chaperonin (c-CPN) and transfers target proteins to it. Binds to nascent polypeptide chain and promotes folding in an environment in which there are many competing pathways for nonnative proteins.</text>
</comment>
<dbReference type="PIRSF" id="PIRSF016396">
    <property type="entry name" value="Prefoldin_subunit_3"/>
    <property type="match status" value="1"/>
</dbReference>
<evidence type="ECO:0000313" key="5">
    <source>
        <dbReference type="EMBL" id="CAD5205390.1"/>
    </source>
</evidence>
<name>A0A811JPW5_9BILA</name>
<dbReference type="OrthoDB" id="6375174at2759"/>
<dbReference type="PANTHER" id="PTHR12409">
    <property type="entry name" value="PREFOLDIN SUBUNIT 3"/>
    <property type="match status" value="1"/>
</dbReference>
<dbReference type="GO" id="GO:0007021">
    <property type="term" value="P:tubulin complex assembly"/>
    <property type="evidence" value="ECO:0007669"/>
    <property type="project" value="TreeGrafter"/>
</dbReference>
<dbReference type="PANTHER" id="PTHR12409:SF0">
    <property type="entry name" value="PREFOLDIN SUBUNIT 3"/>
    <property type="match status" value="1"/>
</dbReference>
<dbReference type="AlphaFoldDB" id="A0A811JPW5"/>
<gene>
    <name evidence="5" type="ORF">BOKJ2_LOCUS74</name>
</gene>
<protein>
    <recommendedName>
        <fullName evidence="4">Prefoldin subunit 3</fullName>
    </recommendedName>
</protein>
<evidence type="ECO:0000313" key="6">
    <source>
        <dbReference type="Proteomes" id="UP000614601"/>
    </source>
</evidence>
<keyword evidence="3 4" id="KW-0143">Chaperone</keyword>
<dbReference type="Pfam" id="PF02996">
    <property type="entry name" value="Prefoldin"/>
    <property type="match status" value="1"/>
</dbReference>
<dbReference type="InterPro" id="IPR016655">
    <property type="entry name" value="PFD3"/>
</dbReference>
<dbReference type="EMBL" id="CAJFDH010000001">
    <property type="protein sequence ID" value="CAD5205390.1"/>
    <property type="molecule type" value="Genomic_DNA"/>
</dbReference>
<proteinExistence type="inferred from homology"/>
<dbReference type="Gene3D" id="1.10.287.370">
    <property type="match status" value="1"/>
</dbReference>
<dbReference type="EMBL" id="CAJFCW020000001">
    <property type="protein sequence ID" value="CAG9077111.1"/>
    <property type="molecule type" value="Genomic_DNA"/>
</dbReference>
<keyword evidence="6" id="KW-1185">Reference proteome</keyword>
<comment type="subunit">
    <text evidence="2 4">Heterohexamer of two PFD-alpha type and four PFD-beta type subunits.</text>
</comment>
<comment type="similarity">
    <text evidence="1 4">Belongs to the prefoldin subunit alpha family.</text>
</comment>
<dbReference type="CDD" id="cd23156">
    <property type="entry name" value="Prefoldin_3"/>
    <property type="match status" value="1"/>
</dbReference>
<dbReference type="GO" id="GO:0005737">
    <property type="term" value="C:cytoplasm"/>
    <property type="evidence" value="ECO:0007669"/>
    <property type="project" value="TreeGrafter"/>
</dbReference>
<evidence type="ECO:0000256" key="1">
    <source>
        <dbReference type="ARBA" id="ARBA00010048"/>
    </source>
</evidence>
<dbReference type="GO" id="GO:0015631">
    <property type="term" value="F:tubulin binding"/>
    <property type="evidence" value="ECO:0007669"/>
    <property type="project" value="TreeGrafter"/>
</dbReference>
<dbReference type="SUPFAM" id="SSF46579">
    <property type="entry name" value="Prefoldin"/>
    <property type="match status" value="1"/>
</dbReference>
<dbReference type="InterPro" id="IPR004127">
    <property type="entry name" value="Prefoldin_subunit_alpha"/>
</dbReference>
<evidence type="ECO:0000256" key="3">
    <source>
        <dbReference type="ARBA" id="ARBA00023186"/>
    </source>
</evidence>
<dbReference type="Proteomes" id="UP000783686">
    <property type="component" value="Unassembled WGS sequence"/>
</dbReference>
<dbReference type="GO" id="GO:0016272">
    <property type="term" value="C:prefoldin complex"/>
    <property type="evidence" value="ECO:0007669"/>
    <property type="project" value="UniProtKB-UniRule"/>
</dbReference>
<dbReference type="Proteomes" id="UP000614601">
    <property type="component" value="Unassembled WGS sequence"/>
</dbReference>
<organism evidence="5 6">
    <name type="scientific">Bursaphelenchus okinawaensis</name>
    <dbReference type="NCBI Taxonomy" id="465554"/>
    <lineage>
        <taxon>Eukaryota</taxon>
        <taxon>Metazoa</taxon>
        <taxon>Ecdysozoa</taxon>
        <taxon>Nematoda</taxon>
        <taxon>Chromadorea</taxon>
        <taxon>Rhabditida</taxon>
        <taxon>Tylenchina</taxon>
        <taxon>Tylenchomorpha</taxon>
        <taxon>Aphelenchoidea</taxon>
        <taxon>Aphelenchoididae</taxon>
        <taxon>Bursaphelenchus</taxon>
    </lineage>
</organism>
<evidence type="ECO:0000256" key="4">
    <source>
        <dbReference type="PIRNR" id="PIRNR016396"/>
    </source>
</evidence>
<reference evidence="5" key="1">
    <citation type="submission" date="2020-09" db="EMBL/GenBank/DDBJ databases">
        <authorList>
            <person name="Kikuchi T."/>
        </authorList>
    </citation>
    <scope>NUCLEOTIDE SEQUENCE</scope>
    <source>
        <strain evidence="5">SH1</strain>
    </source>
</reference>